<protein>
    <submittedName>
        <fullName evidence="2">Uncharacterized protein</fullName>
    </submittedName>
</protein>
<proteinExistence type="predicted"/>
<reference evidence="2" key="1">
    <citation type="journal article" date="2020" name="Phytopathology">
        <title>Genome Sequence Resources of Colletotrichum truncatum, C. plurivorum, C. musicola, and C. sojae: Four Species Pathogenic to Soybean (Glycine max).</title>
        <authorList>
            <person name="Rogerio F."/>
            <person name="Boufleur T.R."/>
            <person name="Ciampi-Guillardi M."/>
            <person name="Sukno S.A."/>
            <person name="Thon M.R."/>
            <person name="Massola Junior N.S."/>
            <person name="Baroncelli R."/>
        </authorList>
    </citation>
    <scope>NUCLEOTIDE SEQUENCE</scope>
    <source>
        <strain evidence="2">LFN0074</strain>
    </source>
</reference>
<dbReference type="Proteomes" id="UP000639643">
    <property type="component" value="Unassembled WGS sequence"/>
</dbReference>
<keyword evidence="3" id="KW-1185">Reference proteome</keyword>
<evidence type="ECO:0000313" key="2">
    <source>
        <dbReference type="EMBL" id="KAF6843701.1"/>
    </source>
</evidence>
<accession>A0A8H6U836</accession>
<dbReference type="EMBL" id="WIGM01000033">
    <property type="protein sequence ID" value="KAF6843701.1"/>
    <property type="molecule type" value="Genomic_DNA"/>
</dbReference>
<evidence type="ECO:0000256" key="1">
    <source>
        <dbReference type="SAM" id="SignalP"/>
    </source>
</evidence>
<feature type="signal peptide" evidence="1">
    <location>
        <begin position="1"/>
        <end position="18"/>
    </location>
</feature>
<sequence length="91" mass="10142">MQIISLTIFSVLVAQVLGAPATEKPAAGSLQQRDDNDKKPPFDAQWLYCQTKCDCSQLDPEEPGKYDVYFQCITNPNCEQCERLGMSPPSK</sequence>
<dbReference type="AlphaFoldDB" id="A0A8H6U836"/>
<organism evidence="2 3">
    <name type="scientific">Colletotrichum musicola</name>
    <dbReference type="NCBI Taxonomy" id="2175873"/>
    <lineage>
        <taxon>Eukaryota</taxon>
        <taxon>Fungi</taxon>
        <taxon>Dikarya</taxon>
        <taxon>Ascomycota</taxon>
        <taxon>Pezizomycotina</taxon>
        <taxon>Sordariomycetes</taxon>
        <taxon>Hypocreomycetidae</taxon>
        <taxon>Glomerellales</taxon>
        <taxon>Glomerellaceae</taxon>
        <taxon>Colletotrichum</taxon>
        <taxon>Colletotrichum orchidearum species complex</taxon>
    </lineage>
</organism>
<comment type="caution">
    <text evidence="2">The sequence shown here is derived from an EMBL/GenBank/DDBJ whole genome shotgun (WGS) entry which is preliminary data.</text>
</comment>
<feature type="chain" id="PRO_5034271384" evidence="1">
    <location>
        <begin position="19"/>
        <end position="91"/>
    </location>
</feature>
<evidence type="ECO:0000313" key="3">
    <source>
        <dbReference type="Proteomes" id="UP000639643"/>
    </source>
</evidence>
<keyword evidence="1" id="KW-0732">Signal</keyword>
<name>A0A8H6U836_9PEZI</name>
<gene>
    <name evidence="2" type="ORF">CMUS01_01808</name>
</gene>
<dbReference type="OrthoDB" id="4841993at2759"/>